<dbReference type="Pfam" id="PF07950">
    <property type="entry name" value="MCP1_TM"/>
    <property type="match status" value="2"/>
</dbReference>
<dbReference type="HOGENOM" id="CLU_060790_0_0_1"/>
<protein>
    <recommendedName>
        <fullName evidence="3">Mitochondrial adapter protein MCP1 transmembrane domain-containing protein</fullName>
    </recommendedName>
</protein>
<dbReference type="AlphaFoldDB" id="A0A0D2FE78"/>
<feature type="domain" description="Mitochondrial adapter protein MCP1 transmembrane" evidence="3">
    <location>
        <begin position="89"/>
        <end position="168"/>
    </location>
</feature>
<dbReference type="InterPro" id="IPR012472">
    <property type="entry name" value="MCP1_TM"/>
</dbReference>
<keyword evidence="5" id="KW-1185">Reference proteome</keyword>
<dbReference type="EMBL" id="KN846959">
    <property type="protein sequence ID" value="KIW66358.1"/>
    <property type="molecule type" value="Genomic_DNA"/>
</dbReference>
<dbReference type="GO" id="GO:0007005">
    <property type="term" value="P:mitochondrion organization"/>
    <property type="evidence" value="ECO:0007669"/>
    <property type="project" value="TreeGrafter"/>
</dbReference>
<keyword evidence="2" id="KW-0812">Transmembrane</keyword>
<dbReference type="GO" id="GO:0055088">
    <property type="term" value="P:lipid homeostasis"/>
    <property type="evidence" value="ECO:0007669"/>
    <property type="project" value="InterPro"/>
</dbReference>
<organism evidence="4 5">
    <name type="scientific">Phialophora macrospora</name>
    <dbReference type="NCBI Taxonomy" id="1851006"/>
    <lineage>
        <taxon>Eukaryota</taxon>
        <taxon>Fungi</taxon>
        <taxon>Dikarya</taxon>
        <taxon>Ascomycota</taxon>
        <taxon>Pezizomycotina</taxon>
        <taxon>Eurotiomycetes</taxon>
        <taxon>Chaetothyriomycetidae</taxon>
        <taxon>Chaetothyriales</taxon>
        <taxon>Herpotrichiellaceae</taxon>
        <taxon>Phialophora</taxon>
    </lineage>
</organism>
<dbReference type="InterPro" id="IPR039960">
    <property type="entry name" value="MCP1"/>
</dbReference>
<accession>A0A0D2FE78</accession>
<feature type="transmembrane region" description="Helical" evidence="2">
    <location>
        <begin position="212"/>
        <end position="240"/>
    </location>
</feature>
<dbReference type="Proteomes" id="UP000054266">
    <property type="component" value="Unassembled WGS sequence"/>
</dbReference>
<feature type="transmembrane region" description="Helical" evidence="2">
    <location>
        <begin position="169"/>
        <end position="192"/>
    </location>
</feature>
<evidence type="ECO:0000256" key="2">
    <source>
        <dbReference type="SAM" id="Phobius"/>
    </source>
</evidence>
<proteinExistence type="predicted"/>
<feature type="domain" description="Mitochondrial adapter protein MCP1 transmembrane" evidence="3">
    <location>
        <begin position="185"/>
        <end position="294"/>
    </location>
</feature>
<reference evidence="4 5" key="1">
    <citation type="submission" date="2015-01" db="EMBL/GenBank/DDBJ databases">
        <title>The Genome Sequence of Capronia semiimmersa CBS27337.</title>
        <authorList>
            <consortium name="The Broad Institute Genomics Platform"/>
            <person name="Cuomo C."/>
            <person name="de Hoog S."/>
            <person name="Gorbushina A."/>
            <person name="Stielow B."/>
            <person name="Teixiera M."/>
            <person name="Abouelleil A."/>
            <person name="Chapman S.B."/>
            <person name="Priest M."/>
            <person name="Young S.K."/>
            <person name="Wortman J."/>
            <person name="Nusbaum C."/>
            <person name="Birren B."/>
        </authorList>
    </citation>
    <scope>NUCLEOTIDE SEQUENCE [LARGE SCALE GENOMIC DNA]</scope>
    <source>
        <strain evidence="4 5">CBS 27337</strain>
    </source>
</reference>
<dbReference type="PANTHER" id="PTHR38409">
    <property type="entry name" value="MDM10-COMPLEMENTING PROTEIN 1"/>
    <property type="match status" value="1"/>
</dbReference>
<feature type="region of interest" description="Disordered" evidence="1">
    <location>
        <begin position="1"/>
        <end position="62"/>
    </location>
</feature>
<evidence type="ECO:0000259" key="3">
    <source>
        <dbReference type="Pfam" id="PF07950"/>
    </source>
</evidence>
<evidence type="ECO:0000313" key="4">
    <source>
        <dbReference type="EMBL" id="KIW66358.1"/>
    </source>
</evidence>
<keyword evidence="2" id="KW-1133">Transmembrane helix</keyword>
<dbReference type="PANTHER" id="PTHR38409:SF1">
    <property type="entry name" value="MITOCHONDRIAL ADAPTER PROTEIN MCP1"/>
    <property type="match status" value="1"/>
</dbReference>
<dbReference type="GO" id="GO:0005741">
    <property type="term" value="C:mitochondrial outer membrane"/>
    <property type="evidence" value="ECO:0007669"/>
    <property type="project" value="TreeGrafter"/>
</dbReference>
<feature type="transmembrane region" description="Helical" evidence="2">
    <location>
        <begin position="271"/>
        <end position="293"/>
    </location>
</feature>
<evidence type="ECO:0000313" key="5">
    <source>
        <dbReference type="Proteomes" id="UP000054266"/>
    </source>
</evidence>
<gene>
    <name evidence="4" type="ORF">PV04_05694</name>
</gene>
<feature type="transmembrane region" description="Helical" evidence="2">
    <location>
        <begin position="129"/>
        <end position="148"/>
    </location>
</feature>
<keyword evidence="2" id="KW-0472">Membrane</keyword>
<name>A0A0D2FE78_9EURO</name>
<evidence type="ECO:0000256" key="1">
    <source>
        <dbReference type="SAM" id="MobiDB-lite"/>
    </source>
</evidence>
<sequence length="319" mass="34496">MADLPPLSTTDTRASLASMHEIDPSPVDEEDASSPSFYPTDPSSSTTHSSSSFPSPPSTTTNFLGLTPSRTLHLLSSVQKYSLPPLGVYLAMHYTNTAILPLVTPSVRAADNYLLLTRPFYQTPPLEPLLIFLPVLTHVVSGVALRLYRRRITALRHGAETHKQRRKIAWPKFTLTALAGYALYPMFALHVLSMRVTPRRVDGSSASVGLRYFAHGVSSHPAVGLAAHVLLIGTASYHFVTGAAKFMRVSSEYIVGGGEDGRVKRKWRGTIINGVAALVAGVWIAGGLGVVGVSGRGVGWEATHWDAIFREVPLVGRLF</sequence>
<dbReference type="STRING" id="5601.A0A0D2FE78"/>
<feature type="compositionally biased region" description="Low complexity" evidence="1">
    <location>
        <begin position="39"/>
        <end position="61"/>
    </location>
</feature>